<proteinExistence type="predicted"/>
<dbReference type="Gene3D" id="3.60.10.10">
    <property type="entry name" value="Endonuclease/exonuclease/phosphatase"/>
    <property type="match status" value="1"/>
</dbReference>
<keyword evidence="4" id="KW-0378">Hydrolase</keyword>
<accession>A0ABV5LRN2</accession>
<feature type="domain" description="Endonuclease/exonuclease/phosphatase" evidence="3">
    <location>
        <begin position="288"/>
        <end position="578"/>
    </location>
</feature>
<dbReference type="Proteomes" id="UP001589748">
    <property type="component" value="Unassembled WGS sequence"/>
</dbReference>
<dbReference type="PROSITE" id="PS51257">
    <property type="entry name" value="PROKAR_LIPOPROTEIN"/>
    <property type="match status" value="1"/>
</dbReference>
<feature type="compositionally biased region" description="Basic and acidic residues" evidence="1">
    <location>
        <begin position="266"/>
        <end position="278"/>
    </location>
</feature>
<keyword evidence="4" id="KW-0255">Endonuclease</keyword>
<keyword evidence="4" id="KW-0540">Nuclease</keyword>
<dbReference type="PANTHER" id="PTHR42834">
    <property type="entry name" value="ENDONUCLEASE/EXONUCLEASE/PHOSPHATASE FAMILY PROTEIN (AFU_ORTHOLOGUE AFUA_3G09210)"/>
    <property type="match status" value="1"/>
</dbReference>
<keyword evidence="2" id="KW-0732">Signal</keyword>
<dbReference type="GO" id="GO:0004519">
    <property type="term" value="F:endonuclease activity"/>
    <property type="evidence" value="ECO:0007669"/>
    <property type="project" value="UniProtKB-KW"/>
</dbReference>
<feature type="region of interest" description="Disordered" evidence="1">
    <location>
        <begin position="261"/>
        <end position="281"/>
    </location>
</feature>
<dbReference type="InterPro" id="IPR010916">
    <property type="entry name" value="TonB_box_CS"/>
</dbReference>
<keyword evidence="5" id="KW-1185">Reference proteome</keyword>
<feature type="signal peptide" evidence="2">
    <location>
        <begin position="1"/>
        <end position="27"/>
    </location>
</feature>
<dbReference type="RefSeq" id="WP_380135893.1">
    <property type="nucleotide sequence ID" value="NZ_JBHLUI010000003.1"/>
</dbReference>
<gene>
    <name evidence="4" type="ORF">ACFFVI_07045</name>
</gene>
<dbReference type="Pfam" id="PF03372">
    <property type="entry name" value="Exo_endo_phos"/>
    <property type="match status" value="1"/>
</dbReference>
<evidence type="ECO:0000259" key="3">
    <source>
        <dbReference type="Pfam" id="PF03372"/>
    </source>
</evidence>
<evidence type="ECO:0000313" key="4">
    <source>
        <dbReference type="EMBL" id="MFB9376722.1"/>
    </source>
</evidence>
<dbReference type="EMBL" id="JBHMDM010000004">
    <property type="protein sequence ID" value="MFB9376722.1"/>
    <property type="molecule type" value="Genomic_DNA"/>
</dbReference>
<dbReference type="SUPFAM" id="SSF56219">
    <property type="entry name" value="DNase I-like"/>
    <property type="match status" value="1"/>
</dbReference>
<dbReference type="CDD" id="cd10283">
    <property type="entry name" value="MnuA_DNase1-like"/>
    <property type="match status" value="1"/>
</dbReference>
<evidence type="ECO:0000256" key="2">
    <source>
        <dbReference type="SAM" id="SignalP"/>
    </source>
</evidence>
<dbReference type="NCBIfam" id="NF033681">
    <property type="entry name" value="ExeM_NucH_DNase"/>
    <property type="match status" value="1"/>
</dbReference>
<comment type="caution">
    <text evidence="4">The sequence shown here is derived from an EMBL/GenBank/DDBJ whole genome shotgun (WGS) entry which is preliminary data.</text>
</comment>
<reference evidence="4 5" key="1">
    <citation type="submission" date="2024-09" db="EMBL/GenBank/DDBJ databases">
        <authorList>
            <person name="Sun Q."/>
            <person name="Mori K."/>
        </authorList>
    </citation>
    <scope>NUCLEOTIDE SEQUENCE [LARGE SCALE GENOMIC DNA]</scope>
    <source>
        <strain evidence="4 5">TISTR 1856</strain>
    </source>
</reference>
<dbReference type="PROSITE" id="PS00430">
    <property type="entry name" value="TONB_DEPENDENT_REC_1"/>
    <property type="match status" value="1"/>
</dbReference>
<feature type="chain" id="PRO_5046869693" evidence="2">
    <location>
        <begin position="28"/>
        <end position="591"/>
    </location>
</feature>
<sequence length="591" mass="62367">MIRTAPLAAALTLAVAGLPVLATPAAAAGCAGAVTHRVGDVQGGGATTPLDGATVTVRGTVVGDTPGLSGFYLQDGGDRRAATSDGVFVFSPAAVDLGDTVSVTGTAGEFGGQTQISARTGVEVCADGDAGDLPRPARLDLPADDTAREALEGMLVRPADLTVSEVFELTRFGELTLSADGVLVQRTELARPGARAERLEARNRDRAIVLDDARSARTSLTDRPYLAPQNPVRVGDRARLAEPVVLGFGFSAWRLQPADGTAEGLLRPRDTRPARPERTGGNTTVAAFNVLNYFVTLGGEGRGAETPEQLDAQADKIVPAVRGLRADVVTLMEIEDTDATGFSPGNADTALAELVGRLNAAEGREVWDFVPLPAELYAVERDAIRNAIVYRTDRVRAVGAPVGLVDETVWSNAREPQAQTFERAGDRFTVVANHFKSKSATGATGADEDQGDGQGAYNAARTRQAASLARFVTDLRTATGDADVIALGDLNAYTREDPVEVLRSAGLVDLGSRFDEGRYSYVFQARSGSLDHALATRELTRKVSGVTHWNINAVESSAYQYDGDPALYAPDPFRSSDHDPVIVGLDLRDRG</sequence>
<dbReference type="CDD" id="cd04486">
    <property type="entry name" value="YhcR_OBF_like"/>
    <property type="match status" value="1"/>
</dbReference>
<organism evidence="4 5">
    <name type="scientific">Kineococcus gynurae</name>
    <dbReference type="NCBI Taxonomy" id="452979"/>
    <lineage>
        <taxon>Bacteria</taxon>
        <taxon>Bacillati</taxon>
        <taxon>Actinomycetota</taxon>
        <taxon>Actinomycetes</taxon>
        <taxon>Kineosporiales</taxon>
        <taxon>Kineosporiaceae</taxon>
        <taxon>Kineococcus</taxon>
    </lineage>
</organism>
<dbReference type="InterPro" id="IPR047971">
    <property type="entry name" value="ExeM-like"/>
</dbReference>
<protein>
    <submittedName>
        <fullName evidence="4">ExeM/NucH family extracellular endonuclease</fullName>
    </submittedName>
</protein>
<evidence type="ECO:0000256" key="1">
    <source>
        <dbReference type="SAM" id="MobiDB-lite"/>
    </source>
</evidence>
<dbReference type="InterPro" id="IPR036691">
    <property type="entry name" value="Endo/exonu/phosph_ase_sf"/>
</dbReference>
<evidence type="ECO:0000313" key="5">
    <source>
        <dbReference type="Proteomes" id="UP001589748"/>
    </source>
</evidence>
<name>A0ABV5LRN2_9ACTN</name>
<dbReference type="PANTHER" id="PTHR42834:SF1">
    <property type="entry name" value="ENDONUCLEASE_EXONUCLEASE_PHOSPHATASE FAMILY PROTEIN (AFU_ORTHOLOGUE AFUA_3G09210)"/>
    <property type="match status" value="1"/>
</dbReference>
<dbReference type="InterPro" id="IPR005135">
    <property type="entry name" value="Endo/exonuclease/phosphatase"/>
</dbReference>